<organism evidence="1 2">
    <name type="scientific">Dissostichus eleginoides</name>
    <name type="common">Patagonian toothfish</name>
    <name type="synonym">Dissostichus amissus</name>
    <dbReference type="NCBI Taxonomy" id="100907"/>
    <lineage>
        <taxon>Eukaryota</taxon>
        <taxon>Metazoa</taxon>
        <taxon>Chordata</taxon>
        <taxon>Craniata</taxon>
        <taxon>Vertebrata</taxon>
        <taxon>Euteleostomi</taxon>
        <taxon>Actinopterygii</taxon>
        <taxon>Neopterygii</taxon>
        <taxon>Teleostei</taxon>
        <taxon>Neoteleostei</taxon>
        <taxon>Acanthomorphata</taxon>
        <taxon>Eupercaria</taxon>
        <taxon>Perciformes</taxon>
        <taxon>Notothenioidei</taxon>
        <taxon>Nototheniidae</taxon>
        <taxon>Dissostichus</taxon>
    </lineage>
</organism>
<evidence type="ECO:0000313" key="1">
    <source>
        <dbReference type="EMBL" id="KAK1902565.1"/>
    </source>
</evidence>
<proteinExistence type="predicted"/>
<dbReference type="Proteomes" id="UP001228049">
    <property type="component" value="Unassembled WGS sequence"/>
</dbReference>
<comment type="caution">
    <text evidence="1">The sequence shown here is derived from an EMBL/GenBank/DDBJ whole genome shotgun (WGS) entry which is preliminary data.</text>
</comment>
<reference evidence="1" key="1">
    <citation type="submission" date="2023-04" db="EMBL/GenBank/DDBJ databases">
        <title>Chromosome-level genome of Chaenocephalus aceratus.</title>
        <authorList>
            <person name="Park H."/>
        </authorList>
    </citation>
    <scope>NUCLEOTIDE SEQUENCE</scope>
    <source>
        <strain evidence="1">DE</strain>
        <tissue evidence="1">Muscle</tissue>
    </source>
</reference>
<name>A0AAD9CII9_DISEL</name>
<sequence length="111" mass="11974">MDVVSGAWFWAQAFIPENSFPGSSWSVKGLLRPIVAELCAGGAHRMEPSGGLVLGLEPVGRKSGAVVHCHSERPLRVHWAQYPVELRDLTPSSPLALPLTCSSEKCGLRLL</sequence>
<accession>A0AAD9CII9</accession>
<dbReference type="EMBL" id="JASDAP010000005">
    <property type="protein sequence ID" value="KAK1902565.1"/>
    <property type="molecule type" value="Genomic_DNA"/>
</dbReference>
<protein>
    <submittedName>
        <fullName evidence="1">Kievitone hydratase</fullName>
    </submittedName>
</protein>
<dbReference type="AlphaFoldDB" id="A0AAD9CII9"/>
<gene>
    <name evidence="1" type="ORF">KUDE01_005526</name>
</gene>
<keyword evidence="2" id="KW-1185">Reference proteome</keyword>
<evidence type="ECO:0000313" key="2">
    <source>
        <dbReference type="Proteomes" id="UP001228049"/>
    </source>
</evidence>